<feature type="transmembrane region" description="Helical" evidence="1">
    <location>
        <begin position="21"/>
        <end position="39"/>
    </location>
</feature>
<dbReference type="EMBL" id="CP041185">
    <property type="protein sequence ID" value="QDG71589.1"/>
    <property type="molecule type" value="Genomic_DNA"/>
</dbReference>
<feature type="transmembrane region" description="Helical" evidence="1">
    <location>
        <begin position="184"/>
        <end position="203"/>
    </location>
</feature>
<name>A0A4Y6RF92_9BURK</name>
<evidence type="ECO:0000313" key="3">
    <source>
        <dbReference type="EMBL" id="QDG71589.1"/>
    </source>
</evidence>
<protein>
    <submittedName>
        <fullName evidence="3">DUF418 domain-containing protein</fullName>
    </submittedName>
</protein>
<dbReference type="InterPro" id="IPR007349">
    <property type="entry name" value="DUF418"/>
</dbReference>
<keyword evidence="1" id="KW-1133">Transmembrane helix</keyword>
<keyword evidence="1" id="KW-0472">Membrane</keyword>
<dbReference type="AlphaFoldDB" id="A0A4Y6RF92"/>
<feature type="transmembrane region" description="Helical" evidence="1">
    <location>
        <begin position="324"/>
        <end position="343"/>
    </location>
</feature>
<accession>A0A4Y6RF92</accession>
<reference evidence="3 4" key="1">
    <citation type="submission" date="2019-06" db="EMBL/GenBank/DDBJ databases">
        <title>Complete genome sequence of Janthinobacterium sp. SNU WT3 isolated from diseased rainbow trout.</title>
        <authorList>
            <person name="Oh W.T."/>
            <person name="Park S.C."/>
        </authorList>
    </citation>
    <scope>NUCLEOTIDE SEQUENCE [LARGE SCALE GENOMIC DNA]</scope>
    <source>
        <strain evidence="3 4">SNU WT3</strain>
    </source>
</reference>
<gene>
    <name evidence="3" type="ORF">FJQ89_15050</name>
</gene>
<evidence type="ECO:0000259" key="2">
    <source>
        <dbReference type="Pfam" id="PF04235"/>
    </source>
</evidence>
<feature type="transmembrane region" description="Helical" evidence="1">
    <location>
        <begin position="250"/>
        <end position="267"/>
    </location>
</feature>
<keyword evidence="4" id="KW-1185">Reference proteome</keyword>
<keyword evidence="1" id="KW-0812">Transmembrane</keyword>
<dbReference type="PANTHER" id="PTHR30590:SF2">
    <property type="entry name" value="INNER MEMBRANE PROTEIN"/>
    <property type="match status" value="1"/>
</dbReference>
<feature type="domain" description="DUF418" evidence="2">
    <location>
        <begin position="232"/>
        <end position="390"/>
    </location>
</feature>
<dbReference type="PANTHER" id="PTHR30590">
    <property type="entry name" value="INNER MEMBRANE PROTEIN"/>
    <property type="match status" value="1"/>
</dbReference>
<organism evidence="3 4">
    <name type="scientific">Janthinobacterium tructae</name>
    <dbReference type="NCBI Taxonomy" id="2590869"/>
    <lineage>
        <taxon>Bacteria</taxon>
        <taxon>Pseudomonadati</taxon>
        <taxon>Pseudomonadota</taxon>
        <taxon>Betaproteobacteria</taxon>
        <taxon>Burkholderiales</taxon>
        <taxon>Oxalobacteraceae</taxon>
        <taxon>Janthinobacterium</taxon>
    </lineage>
</organism>
<feature type="transmembrane region" description="Helical" evidence="1">
    <location>
        <begin position="142"/>
        <end position="163"/>
    </location>
</feature>
<feature type="transmembrane region" description="Helical" evidence="1">
    <location>
        <begin position="103"/>
        <end position="136"/>
    </location>
</feature>
<feature type="transmembrane region" description="Helical" evidence="1">
    <location>
        <begin position="209"/>
        <end position="229"/>
    </location>
</feature>
<sequence>MSAVMQTPPTRIADVDALRGCALFGILVVNIGAFATPWFGLGLTDPAFHGGVDRATHFLVALLFETKFYLLFSFLFGYSFTLQMQAAARAGAPFVPRMLRRQAGLWLIGALHAVLLFHGDILTTYAVLGIVLLALHRCGERQALSLALMLVTVCVGFWGWMAWLQSLQPAGDAADNAVAMAQKAASALAAYRATPATVISQHLRELSDIWIVLLLVQAPCALAMFLCGLAAGKREMLLHASAYLPLRRRLLWAGALVGLPGAAFYAWTSVYAQSQAWQVAGLAVGLASAPLLAGAYLALALALFERLRDGTLFALLADTGRMALSNYLLQSAICAWLFLAYGARLMGSVSPLGALALAVIIFCVQLPLSRWWLRGHAYGPVEWLLRALTIAAWPRWRRSRAAYL</sequence>
<feature type="transmembrane region" description="Helical" evidence="1">
    <location>
        <begin position="279"/>
        <end position="304"/>
    </location>
</feature>
<evidence type="ECO:0000256" key="1">
    <source>
        <dbReference type="SAM" id="Phobius"/>
    </source>
</evidence>
<feature type="transmembrane region" description="Helical" evidence="1">
    <location>
        <begin position="59"/>
        <end position="82"/>
    </location>
</feature>
<dbReference type="InterPro" id="IPR052529">
    <property type="entry name" value="Bact_Transport_Assoc"/>
</dbReference>
<dbReference type="KEGG" id="jas:FJQ89_15050"/>
<dbReference type="Proteomes" id="UP000316665">
    <property type="component" value="Chromosome"/>
</dbReference>
<evidence type="ECO:0000313" key="4">
    <source>
        <dbReference type="Proteomes" id="UP000316665"/>
    </source>
</evidence>
<dbReference type="Pfam" id="PF04235">
    <property type="entry name" value="DUF418"/>
    <property type="match status" value="1"/>
</dbReference>
<feature type="transmembrane region" description="Helical" evidence="1">
    <location>
        <begin position="349"/>
        <end position="368"/>
    </location>
</feature>
<proteinExistence type="predicted"/>
<dbReference type="OrthoDB" id="9807744at2"/>